<sequence length="268" mass="31107">MRQIRPAIMYLAVKYEDKEVMQASYFTYFLSCCTSDREASIDTLQDILLDYVKKPNLYCRFNAMNAMYRFAAPEYIVKAVKIQDDGEVFFHEKLLTEGLLTYYGDHDKLIGALLEQFGSFSSHTLLAILNYIRFCSGNYKEQMFKILSDESQDKELRISSVRYFGKYRYEQARQCLLSFVRDKSADKWEYATVAASSLAKYPGADTESALKEALHSSNWYVRFSASQSLSELGVDYSDVIDIVAGNDRYAREMMMYRLELRKLEEAEV</sequence>
<name>A0A9D1JHV4_9FIRM</name>
<proteinExistence type="predicted"/>
<dbReference type="InterPro" id="IPR011989">
    <property type="entry name" value="ARM-like"/>
</dbReference>
<dbReference type="AlphaFoldDB" id="A0A9D1JHV4"/>
<dbReference type="Proteomes" id="UP000823982">
    <property type="component" value="Unassembled WGS sequence"/>
</dbReference>
<gene>
    <name evidence="1" type="ORF">IAD01_04875</name>
</gene>
<comment type="caution">
    <text evidence="1">The sequence shown here is derived from an EMBL/GenBank/DDBJ whole genome shotgun (WGS) entry which is preliminary data.</text>
</comment>
<evidence type="ECO:0000313" key="2">
    <source>
        <dbReference type="Proteomes" id="UP000823982"/>
    </source>
</evidence>
<organism evidence="1 2">
    <name type="scientific">Candidatus Faeciplasma gallinarum</name>
    <dbReference type="NCBI Taxonomy" id="2840799"/>
    <lineage>
        <taxon>Bacteria</taxon>
        <taxon>Bacillati</taxon>
        <taxon>Bacillota</taxon>
        <taxon>Clostridia</taxon>
        <taxon>Eubacteriales</taxon>
        <taxon>Oscillospiraceae</taxon>
        <taxon>Oscillospiraceae incertae sedis</taxon>
        <taxon>Candidatus Faeciplasma</taxon>
    </lineage>
</organism>
<dbReference type="Gene3D" id="1.25.10.10">
    <property type="entry name" value="Leucine-rich Repeat Variant"/>
    <property type="match status" value="1"/>
</dbReference>
<evidence type="ECO:0000313" key="1">
    <source>
        <dbReference type="EMBL" id="HIS24721.1"/>
    </source>
</evidence>
<reference evidence="1" key="1">
    <citation type="submission" date="2020-10" db="EMBL/GenBank/DDBJ databases">
        <authorList>
            <person name="Gilroy R."/>
        </authorList>
    </citation>
    <scope>NUCLEOTIDE SEQUENCE</scope>
    <source>
        <strain evidence="1">CHK157-1446</strain>
    </source>
</reference>
<reference evidence="1" key="2">
    <citation type="journal article" date="2021" name="PeerJ">
        <title>Extensive microbial diversity within the chicken gut microbiome revealed by metagenomics and culture.</title>
        <authorList>
            <person name="Gilroy R."/>
            <person name="Ravi A."/>
            <person name="Getino M."/>
            <person name="Pursley I."/>
            <person name="Horton D.L."/>
            <person name="Alikhan N.F."/>
            <person name="Baker D."/>
            <person name="Gharbi K."/>
            <person name="Hall N."/>
            <person name="Watson M."/>
            <person name="Adriaenssens E.M."/>
            <person name="Foster-Nyarko E."/>
            <person name="Jarju S."/>
            <person name="Secka A."/>
            <person name="Antonio M."/>
            <person name="Oren A."/>
            <person name="Chaudhuri R.R."/>
            <person name="La Ragione R."/>
            <person name="Hildebrand F."/>
            <person name="Pallen M.J."/>
        </authorList>
    </citation>
    <scope>NUCLEOTIDE SEQUENCE</scope>
    <source>
        <strain evidence="1">CHK157-1446</strain>
    </source>
</reference>
<protein>
    <submittedName>
        <fullName evidence="1">HEAT repeat domain-containing protein</fullName>
    </submittedName>
</protein>
<dbReference type="EMBL" id="DVIR01000044">
    <property type="protein sequence ID" value="HIS24721.1"/>
    <property type="molecule type" value="Genomic_DNA"/>
</dbReference>
<dbReference type="SUPFAM" id="SSF48371">
    <property type="entry name" value="ARM repeat"/>
    <property type="match status" value="1"/>
</dbReference>
<dbReference type="InterPro" id="IPR016024">
    <property type="entry name" value="ARM-type_fold"/>
</dbReference>
<accession>A0A9D1JHV4</accession>